<evidence type="ECO:0000256" key="1">
    <source>
        <dbReference type="SAM" id="Phobius"/>
    </source>
</evidence>
<evidence type="ECO:0000313" key="3">
    <source>
        <dbReference type="EMBL" id="KAI6645856.1"/>
    </source>
</evidence>
<dbReference type="InterPro" id="IPR007245">
    <property type="entry name" value="PIG-T"/>
</dbReference>
<dbReference type="GO" id="GO:0042765">
    <property type="term" value="C:GPI-anchor transamidase complex"/>
    <property type="evidence" value="ECO:0007669"/>
    <property type="project" value="InterPro"/>
</dbReference>
<keyword evidence="2" id="KW-0732">Signal</keyword>
<dbReference type="PANTHER" id="PTHR12959:SF11">
    <property type="entry name" value="GPI TRANSAMIDASE COMPONENT PIG-T"/>
    <property type="match status" value="1"/>
</dbReference>
<feature type="signal peptide" evidence="2">
    <location>
        <begin position="1"/>
        <end position="21"/>
    </location>
</feature>
<evidence type="ECO:0000313" key="4">
    <source>
        <dbReference type="Proteomes" id="UP001165289"/>
    </source>
</evidence>
<proteinExistence type="predicted"/>
<dbReference type="EMBL" id="JAKMXF010000365">
    <property type="protein sequence ID" value="KAI6645856.1"/>
    <property type="molecule type" value="Genomic_DNA"/>
</dbReference>
<feature type="transmembrane region" description="Helical" evidence="1">
    <location>
        <begin position="523"/>
        <end position="543"/>
    </location>
</feature>
<accession>A0AAV7JAW3</accession>
<keyword evidence="1" id="KW-0812">Transmembrane</keyword>
<dbReference type="Pfam" id="PF04113">
    <property type="entry name" value="Gpi16"/>
    <property type="match status" value="1"/>
</dbReference>
<protein>
    <submittedName>
        <fullName evidence="3">GPI transamidase component PIG-T</fullName>
    </submittedName>
</protein>
<dbReference type="GO" id="GO:0016255">
    <property type="term" value="P:attachment of GPI anchor to protein"/>
    <property type="evidence" value="ECO:0007669"/>
    <property type="project" value="InterPro"/>
</dbReference>
<sequence length="578" mass="66441">MKNLTIYIYILCLLFLQYSYCTVTKQRGRLQQERLYENLQIKALPQEYRYFVLLNFTSLYPPPPTEQQSCPLHYGLFPRSLGEILDKHSVQELHLSLTQSNWRYGVWGGGIPRTIGPVGAQLVAWLGKNKEYVSPGETTNQWRDLVHSLGGMMCSSLHEMKEINTVLPLYTFSPWGLLPKNTSLLQGTIPRETVCTNNLTPLVKMLPCPSKGLSQLLLPKSLFNNLYHSLSVHLYYTEEEGELAMRIELYFSLVFNTRKWERKGFSISDLFGSGVTSLCPLVVREESRVRIDLSELKDPHLLQVKNNKFVFSSSPQRSTPFYKLLHNSTAVNPKFKWTSPQTEKNLFNTQQILLINRYTYSNGLEDGQICSEIKNLFNTSLMLSHLETVPWYFRVYTHTIKTRLITDTGQILTTDLQNHTRLYKLQLARDNAQPLMLEMIHALSPNTTLHICTYFQRAVLHWNSYPPDAHHGFYVPPIVLRPVSFSRGISHLLNLEDWTPLEYTELIYSRPLLISLATPDFSMPYNVLCLVCTAVGIGFALIYRLSTQPVKIGLDTVDTGGEGIIMRIMKLFRKVRTD</sequence>
<evidence type="ECO:0000256" key="2">
    <source>
        <dbReference type="SAM" id="SignalP"/>
    </source>
</evidence>
<dbReference type="AlphaFoldDB" id="A0AAV7JAW3"/>
<gene>
    <name evidence="3" type="ORF">LOD99_13115</name>
</gene>
<keyword evidence="4" id="KW-1185">Reference proteome</keyword>
<comment type="caution">
    <text evidence="3">The sequence shown here is derived from an EMBL/GenBank/DDBJ whole genome shotgun (WGS) entry which is preliminary data.</text>
</comment>
<keyword evidence="1" id="KW-0472">Membrane</keyword>
<name>A0AAV7JAW3_9METZ</name>
<reference evidence="3 4" key="1">
    <citation type="journal article" date="2023" name="BMC Biol.">
        <title>The compact genome of the sponge Oopsacas minuta (Hexactinellida) is lacking key metazoan core genes.</title>
        <authorList>
            <person name="Santini S."/>
            <person name="Schenkelaars Q."/>
            <person name="Jourda C."/>
            <person name="Duchesne M."/>
            <person name="Belahbib H."/>
            <person name="Rocher C."/>
            <person name="Selva M."/>
            <person name="Riesgo A."/>
            <person name="Vervoort M."/>
            <person name="Leys S.P."/>
            <person name="Kodjabachian L."/>
            <person name="Le Bivic A."/>
            <person name="Borchiellini C."/>
            <person name="Claverie J.M."/>
            <person name="Renard E."/>
        </authorList>
    </citation>
    <scope>NUCLEOTIDE SEQUENCE [LARGE SCALE GENOMIC DNA]</scope>
    <source>
        <strain evidence="3">SPO-2</strain>
    </source>
</reference>
<feature type="chain" id="PRO_5043854668" evidence="2">
    <location>
        <begin position="22"/>
        <end position="578"/>
    </location>
</feature>
<dbReference type="PANTHER" id="PTHR12959">
    <property type="entry name" value="GPI TRANSAMIDASE COMPONENT PIG-T-RELATED"/>
    <property type="match status" value="1"/>
</dbReference>
<dbReference type="Proteomes" id="UP001165289">
    <property type="component" value="Unassembled WGS sequence"/>
</dbReference>
<keyword evidence="1" id="KW-1133">Transmembrane helix</keyword>
<organism evidence="3 4">
    <name type="scientific">Oopsacas minuta</name>
    <dbReference type="NCBI Taxonomy" id="111878"/>
    <lineage>
        <taxon>Eukaryota</taxon>
        <taxon>Metazoa</taxon>
        <taxon>Porifera</taxon>
        <taxon>Hexactinellida</taxon>
        <taxon>Hexasterophora</taxon>
        <taxon>Lyssacinosida</taxon>
        <taxon>Leucopsacidae</taxon>
        <taxon>Oopsacas</taxon>
    </lineage>
</organism>